<dbReference type="AlphaFoldDB" id="A0A2J8A260"/>
<evidence type="ECO:0000313" key="3">
    <source>
        <dbReference type="Proteomes" id="UP000236333"/>
    </source>
</evidence>
<protein>
    <submittedName>
        <fullName evidence="2">Uncharacterized protein</fullName>
    </submittedName>
</protein>
<reference evidence="2 3" key="1">
    <citation type="journal article" date="2017" name="Mol. Biol. Evol.">
        <title>The 4-celled Tetrabaena socialis nuclear genome reveals the essential components for genetic control of cell number at the origin of multicellularity in the volvocine lineage.</title>
        <authorList>
            <person name="Featherston J."/>
            <person name="Arakaki Y."/>
            <person name="Hanschen E.R."/>
            <person name="Ferris P.J."/>
            <person name="Michod R.E."/>
            <person name="Olson B.J.S.C."/>
            <person name="Nozaki H."/>
            <person name="Durand P.M."/>
        </authorList>
    </citation>
    <scope>NUCLEOTIDE SEQUENCE [LARGE SCALE GENOMIC DNA]</scope>
    <source>
        <strain evidence="2 3">NIES-571</strain>
    </source>
</reference>
<gene>
    <name evidence="2" type="ORF">TSOC_007040</name>
</gene>
<sequence length="474" mass="51050">MDNHAAFGSVFNHAAHCVFAPKVEQSHGFWRTVDNSTLAYKKQCGDWPNKQQFLQWRKHYAPLWPTAAPSADEFMAHVTKLMRTMEAHAADGPLETRPCERVRLVSSLVELQSDRDSHRRPRAPLPQNFGNPVSSAPRAQPPYGIRQPQYGIHQAQHGGHQVPLSSQQVPYGWPQVPFSRQQVPYAWQQVPYAWQQGHYAWQQGPYGGQQVPATSPSYTAAGVVLPASCGAASATWIQAPPTSWPSAYAAPSQGSCAAATDALLQADGEPPAQQASHMNSMYVTSSSVGTSSAKPSCQGQGLAASFWPPYAPLPAVGVHPRTAAMQRRPLAPIQQGNACSASTRSYGGQQAQCSSQHAAHISCGTAAAPQALLLEQLMADMPEEWRVGRVEPPAQQPAQQPAQLAAQQAWSGVQWRAVRGVMEIELVLLGGGHSHVEVLHVFGNQRRLEPAARPLIGHILAAGLDPSEPALAGA</sequence>
<feature type="region of interest" description="Disordered" evidence="1">
    <location>
        <begin position="111"/>
        <end position="137"/>
    </location>
</feature>
<dbReference type="EMBL" id="PGGS01000226">
    <property type="protein sequence ID" value="PNH06603.1"/>
    <property type="molecule type" value="Genomic_DNA"/>
</dbReference>
<comment type="caution">
    <text evidence="2">The sequence shown here is derived from an EMBL/GenBank/DDBJ whole genome shotgun (WGS) entry which is preliminary data.</text>
</comment>
<organism evidence="2 3">
    <name type="scientific">Tetrabaena socialis</name>
    <dbReference type="NCBI Taxonomy" id="47790"/>
    <lineage>
        <taxon>Eukaryota</taxon>
        <taxon>Viridiplantae</taxon>
        <taxon>Chlorophyta</taxon>
        <taxon>core chlorophytes</taxon>
        <taxon>Chlorophyceae</taxon>
        <taxon>CS clade</taxon>
        <taxon>Chlamydomonadales</taxon>
        <taxon>Tetrabaenaceae</taxon>
        <taxon>Tetrabaena</taxon>
    </lineage>
</organism>
<name>A0A2J8A260_9CHLO</name>
<keyword evidence="3" id="KW-1185">Reference proteome</keyword>
<dbReference type="Proteomes" id="UP000236333">
    <property type="component" value="Unassembled WGS sequence"/>
</dbReference>
<proteinExistence type="predicted"/>
<accession>A0A2J8A260</accession>
<evidence type="ECO:0000256" key="1">
    <source>
        <dbReference type="SAM" id="MobiDB-lite"/>
    </source>
</evidence>
<evidence type="ECO:0000313" key="2">
    <source>
        <dbReference type="EMBL" id="PNH06603.1"/>
    </source>
</evidence>